<evidence type="ECO:0000313" key="1">
    <source>
        <dbReference type="EMBL" id="ABD45430.1"/>
    </source>
</evidence>
<dbReference type="HOGENOM" id="CLU_3389210_0_0_5"/>
<evidence type="ECO:0000313" key="2">
    <source>
        <dbReference type="Proteomes" id="UP000008320"/>
    </source>
</evidence>
<name>Q2GFS7_EHRCR</name>
<accession>Q2GFS7</accession>
<organism evidence="1 2">
    <name type="scientific">Ehrlichia chaffeensis (strain ATCC CRL-10679 / Arkansas)</name>
    <dbReference type="NCBI Taxonomy" id="205920"/>
    <lineage>
        <taxon>Bacteria</taxon>
        <taxon>Pseudomonadati</taxon>
        <taxon>Pseudomonadota</taxon>
        <taxon>Alphaproteobacteria</taxon>
        <taxon>Rickettsiales</taxon>
        <taxon>Anaplasmataceae</taxon>
        <taxon>Ehrlichia</taxon>
    </lineage>
</organism>
<gene>
    <name evidence="1" type="ordered locus">ECH_0915</name>
</gene>
<dbReference type="Proteomes" id="UP000008320">
    <property type="component" value="Chromosome"/>
</dbReference>
<dbReference type="AlphaFoldDB" id="Q2GFS7"/>
<dbReference type="EMBL" id="CP000236">
    <property type="protein sequence ID" value="ABD45430.1"/>
    <property type="molecule type" value="Genomic_DNA"/>
</dbReference>
<proteinExistence type="predicted"/>
<protein>
    <submittedName>
        <fullName evidence="1">Uncharacterized protein</fullName>
    </submittedName>
</protein>
<keyword evidence="2" id="KW-1185">Reference proteome</keyword>
<sequence length="32" mass="3845">MYVEDISKELSKQKRTSTRLYKTDIIIIKLTE</sequence>
<reference evidence="1 2" key="1">
    <citation type="journal article" date="2006" name="PLoS Genet.">
        <title>Comparative genomics of emerging human ehrlichiosis agents.</title>
        <authorList>
            <person name="Dunning Hotopp J.C."/>
            <person name="Lin M."/>
            <person name="Madupu R."/>
            <person name="Crabtree J."/>
            <person name="Angiuoli S.V."/>
            <person name="Eisen J.A."/>
            <person name="Seshadri R."/>
            <person name="Ren Q."/>
            <person name="Wu M."/>
            <person name="Utterback T.R."/>
            <person name="Smith S."/>
            <person name="Lewis M."/>
            <person name="Khouri H."/>
            <person name="Zhang C."/>
            <person name="Niu H."/>
            <person name="Lin Q."/>
            <person name="Ohashi N."/>
            <person name="Zhi N."/>
            <person name="Nelson W."/>
            <person name="Brinkac L.M."/>
            <person name="Dodson R.J."/>
            <person name="Rosovitz M.J."/>
            <person name="Sundaram J."/>
            <person name="Daugherty S.C."/>
            <person name="Davidsen T."/>
            <person name="Durkin A.S."/>
            <person name="Gwinn M."/>
            <person name="Haft D.H."/>
            <person name="Selengut J.D."/>
            <person name="Sullivan S.A."/>
            <person name="Zafar N."/>
            <person name="Zhou L."/>
            <person name="Benahmed F."/>
            <person name="Forberger H."/>
            <person name="Halpin R."/>
            <person name="Mulligan S."/>
            <person name="Robinson J."/>
            <person name="White O."/>
            <person name="Rikihisa Y."/>
            <person name="Tettelin H."/>
        </authorList>
    </citation>
    <scope>NUCLEOTIDE SEQUENCE [LARGE SCALE GENOMIC DNA]</scope>
    <source>
        <strain evidence="2">ATCC CRL-10679 / Arkansas</strain>
    </source>
</reference>
<dbReference type="KEGG" id="ech:ECH_0915"/>